<evidence type="ECO:0000256" key="3">
    <source>
        <dbReference type="ARBA" id="ARBA00022548"/>
    </source>
</evidence>
<keyword evidence="4" id="KW-0349">Heme</keyword>
<dbReference type="KEGG" id="mgad:MGAD_06800"/>
<dbReference type="GO" id="GO:0016705">
    <property type="term" value="F:oxidoreductase activity, acting on paired donors, with incorporation or reduction of molecular oxygen"/>
    <property type="evidence" value="ECO:0007669"/>
    <property type="project" value="InterPro"/>
</dbReference>
<evidence type="ECO:0000256" key="10">
    <source>
        <dbReference type="ARBA" id="ARBA00023098"/>
    </source>
</evidence>
<keyword evidence="5" id="KW-0479">Metal-binding</keyword>
<dbReference type="PANTHER" id="PTHR46696">
    <property type="entry name" value="P450, PUTATIVE (EUROFUNG)-RELATED"/>
    <property type="match status" value="1"/>
</dbReference>
<evidence type="ECO:0000256" key="11">
    <source>
        <dbReference type="ARBA" id="ARBA00023166"/>
    </source>
</evidence>
<evidence type="ECO:0000256" key="16">
    <source>
        <dbReference type="ARBA" id="ARBA00082981"/>
    </source>
</evidence>
<organism evidence="18 19">
    <name type="scientific">Mycolicibacterium gadium</name>
    <name type="common">Mycobacterium gadium</name>
    <dbReference type="NCBI Taxonomy" id="1794"/>
    <lineage>
        <taxon>Bacteria</taxon>
        <taxon>Bacillati</taxon>
        <taxon>Actinomycetota</taxon>
        <taxon>Actinomycetes</taxon>
        <taxon>Mycobacteriales</taxon>
        <taxon>Mycobacteriaceae</taxon>
        <taxon>Mycolicibacterium</taxon>
    </lineage>
</organism>
<comment type="cofactor">
    <cofactor evidence="1">
        <name>heme</name>
        <dbReference type="ChEBI" id="CHEBI:30413"/>
    </cofactor>
</comment>
<evidence type="ECO:0000256" key="1">
    <source>
        <dbReference type="ARBA" id="ARBA00001971"/>
    </source>
</evidence>
<dbReference type="Proteomes" id="UP000466187">
    <property type="component" value="Chromosome"/>
</dbReference>
<dbReference type="Gene3D" id="1.10.630.10">
    <property type="entry name" value="Cytochrome P450"/>
    <property type="match status" value="1"/>
</dbReference>
<evidence type="ECO:0000256" key="6">
    <source>
        <dbReference type="ARBA" id="ARBA00022963"/>
    </source>
</evidence>
<keyword evidence="11" id="KW-1207">Sterol metabolism</keyword>
<evidence type="ECO:0000256" key="17">
    <source>
        <dbReference type="ARBA" id="ARBA00083909"/>
    </source>
</evidence>
<keyword evidence="8" id="KW-0408">Iron</keyword>
<protein>
    <recommendedName>
        <fullName evidence="14">Steroid C26-monooxygenase</fullName>
    </recommendedName>
    <alternativeName>
        <fullName evidence="15">Cholest-4-en-3-one C26-monooxygenase</fullName>
    </alternativeName>
    <alternativeName>
        <fullName evidence="17">Cholesterol C26-monooxygenase</fullName>
    </alternativeName>
    <alternativeName>
        <fullName evidence="16">Steroid C27-monooxygenase</fullName>
    </alternativeName>
</protein>
<evidence type="ECO:0000256" key="8">
    <source>
        <dbReference type="ARBA" id="ARBA00023004"/>
    </source>
</evidence>
<evidence type="ECO:0000256" key="14">
    <source>
        <dbReference type="ARBA" id="ARBA00070775"/>
    </source>
</evidence>
<keyword evidence="6" id="KW-0442">Lipid degradation</keyword>
<dbReference type="AlphaFoldDB" id="A0A7I7WHY6"/>
<dbReference type="InterPro" id="IPR002397">
    <property type="entry name" value="Cyt_P450_B"/>
</dbReference>
<evidence type="ECO:0000256" key="15">
    <source>
        <dbReference type="ARBA" id="ARBA00079588"/>
    </source>
</evidence>
<accession>A0A7I7WHY6</accession>
<dbReference type="SUPFAM" id="SSF48264">
    <property type="entry name" value="Cytochrome P450"/>
    <property type="match status" value="1"/>
</dbReference>
<dbReference type="InterPro" id="IPR001128">
    <property type="entry name" value="Cyt_P450"/>
</dbReference>
<proteinExistence type="inferred from homology"/>
<comment type="similarity">
    <text evidence="2">Belongs to the cytochrome P450 family.</text>
</comment>
<keyword evidence="10" id="KW-0443">Lipid metabolism</keyword>
<evidence type="ECO:0000256" key="2">
    <source>
        <dbReference type="ARBA" id="ARBA00010617"/>
    </source>
</evidence>
<keyword evidence="12" id="KW-0753">Steroid metabolism</keyword>
<dbReference type="GO" id="GO:0020037">
    <property type="term" value="F:heme binding"/>
    <property type="evidence" value="ECO:0007669"/>
    <property type="project" value="InterPro"/>
</dbReference>
<gene>
    <name evidence="18" type="ORF">MGAD_06800</name>
</gene>
<reference evidence="18 19" key="1">
    <citation type="journal article" date="2019" name="Emerg. Microbes Infect.">
        <title>Comprehensive subspecies identification of 175 nontuberculous mycobacteria species based on 7547 genomic profiles.</title>
        <authorList>
            <person name="Matsumoto Y."/>
            <person name="Kinjo T."/>
            <person name="Motooka D."/>
            <person name="Nabeya D."/>
            <person name="Jung N."/>
            <person name="Uechi K."/>
            <person name="Horii T."/>
            <person name="Iida T."/>
            <person name="Fujita J."/>
            <person name="Nakamura S."/>
        </authorList>
    </citation>
    <scope>NUCLEOTIDE SEQUENCE [LARGE SCALE GENOMIC DNA]</scope>
    <source>
        <strain evidence="18 19">JCM 12688</strain>
    </source>
</reference>
<dbReference type="PRINTS" id="PR00359">
    <property type="entry name" value="BP450"/>
</dbReference>
<evidence type="ECO:0000256" key="9">
    <source>
        <dbReference type="ARBA" id="ARBA00023033"/>
    </source>
</evidence>
<dbReference type="GO" id="GO:0016042">
    <property type="term" value="P:lipid catabolic process"/>
    <property type="evidence" value="ECO:0007669"/>
    <property type="project" value="UniProtKB-KW"/>
</dbReference>
<dbReference type="GO" id="GO:0008203">
    <property type="term" value="P:cholesterol metabolic process"/>
    <property type="evidence" value="ECO:0007669"/>
    <property type="project" value="UniProtKB-KW"/>
</dbReference>
<dbReference type="EMBL" id="AP022608">
    <property type="protein sequence ID" value="BBZ16345.1"/>
    <property type="molecule type" value="Genomic_DNA"/>
</dbReference>
<evidence type="ECO:0000256" key="13">
    <source>
        <dbReference type="ARBA" id="ARBA00049645"/>
    </source>
</evidence>
<evidence type="ECO:0000256" key="12">
    <source>
        <dbReference type="ARBA" id="ARBA00023221"/>
    </source>
</evidence>
<evidence type="ECO:0000256" key="5">
    <source>
        <dbReference type="ARBA" id="ARBA00022723"/>
    </source>
</evidence>
<keyword evidence="9" id="KW-0503">Monooxygenase</keyword>
<evidence type="ECO:0000313" key="19">
    <source>
        <dbReference type="Proteomes" id="UP000466187"/>
    </source>
</evidence>
<dbReference type="InterPro" id="IPR036396">
    <property type="entry name" value="Cyt_P450_sf"/>
</dbReference>
<dbReference type="GO" id="GO:0004497">
    <property type="term" value="F:monooxygenase activity"/>
    <property type="evidence" value="ECO:0007669"/>
    <property type="project" value="UniProtKB-KW"/>
</dbReference>
<evidence type="ECO:0000256" key="7">
    <source>
        <dbReference type="ARBA" id="ARBA00023002"/>
    </source>
</evidence>
<evidence type="ECO:0000256" key="4">
    <source>
        <dbReference type="ARBA" id="ARBA00022617"/>
    </source>
</evidence>
<dbReference type="FunFam" id="1.10.630.10:FF:000018">
    <property type="entry name" value="Cytochrome P450 monooxygenase"/>
    <property type="match status" value="1"/>
</dbReference>
<dbReference type="GO" id="GO:0005506">
    <property type="term" value="F:iron ion binding"/>
    <property type="evidence" value="ECO:0007669"/>
    <property type="project" value="InterPro"/>
</dbReference>
<dbReference type="PANTHER" id="PTHR46696:SF3">
    <property type="entry name" value="PULCHERRIMINIC ACID SYNTHASE"/>
    <property type="match status" value="1"/>
</dbReference>
<dbReference type="Pfam" id="PF00067">
    <property type="entry name" value="p450"/>
    <property type="match status" value="1"/>
</dbReference>
<comment type="pathway">
    <text evidence="13">Steroid metabolism; cholesterol degradation.</text>
</comment>
<keyword evidence="7" id="KW-0560">Oxidoreductase</keyword>
<keyword evidence="3" id="KW-0153">Cholesterol metabolism</keyword>
<evidence type="ECO:0000313" key="18">
    <source>
        <dbReference type="EMBL" id="BBZ16345.1"/>
    </source>
</evidence>
<sequence length="411" mass="46198">MLMLAREACVTTSTDSHDQPTAPDLVNDPYPYFEHMRKTSPVWRGALMESDLMPEELKNPENWTLFDFDSVFTAFREDTVFASEMYNQTIGLVFGPTILGMAGKQHHDHRSLVSKAFKQSSLSKWEPEVIDPICDQLVDEFADDGQVDLVKAVTFEFPTRVTAALLGLPQEDLDFFRKLSLDLISITEDIEAGLTASVELGTYFQQQVDQRRSQPTDDVIGDLVAAEIDGEKLTDEAIISFLRLLLPAGLETTYRSSGNLLQLLLTHPDQLEALQRDRSLIPAAIEEGIRFETPLVLVARNTTRDVEMHGMTIPEGASITLCMGAANRDDKRWEHPDVFDIHRPRRAHISFAGGIHSCLGMHLARVETKAMLTSLFDRLTDFQLIEDDDTKIVGMPFRSPKHLPVTFRPVA</sequence>
<name>A0A7I7WHY6_MYCGU</name>
<dbReference type="CDD" id="cd20629">
    <property type="entry name" value="P450_pinF1-like"/>
    <property type="match status" value="1"/>
</dbReference>